<sequence>MGLKSESGKKSGSTSIVDSGDKDRIIAELKARNKELEEYKARAERLEADLRNNEDTTRQLLEQKLYGVWVNVDGKIAYINEVGAKILGASSPGEVAGKSVLDEIIHPNYRDIVRDRIKAMSHGGSAVPMIEEKYVRVDGQVVDVDVWAMRFVYKGEPAIFVAFKDITERKRAEEALRESEEKYRFLVENSKDVIWKMDLQGRLTFISSNVERVTGYRPGEMVGKPIWDFIAPECHGSIKEKLLKRMRGEDIPPYATWIINKAGDLIPIEVATTAITDRGGRIVGVQGISRDITERKRAEEALRESERKFRVLTETSPVAIFLYQGEKYVYVNPMAEVLTGYSRDELLTMDAWDWIHPEFKFMVKERSRKRQLGKKVPNQYEVKYRARDGREGWVDFATGLIEYGGKPAGLAATFDVTKRKLAEEAVRTADVRFRSLIQNSSDIIRILDKEEHIIYESPSSEKILGYPPGYTLGKSPFEFIHPDDRERVRNDLGEVYEGTNPGTPTEFRIRKADGSYLEVESIGNNMIGIRGVDGIVITTRPITERKRAEKALKEAKAQAELYVDLMGHDINNMNQVSLGFLELAHNIIELEGKLGEDNIVLLDKAMNSLKDSSMLIESVRKIQQEKMGLYEPQVLDVGTVVGDAIKHFDRIPKRDIKINYSQDDHYFIKANSLLKDVFINLIGNAIKHSKGPLVINIRACQVIAKGKRYCRVEVEDNGSGIPDSLKATLFDRLNLAATRAKGKGFGLCLIKILVDDYHGMFWVEDRVKGDHAQGARFVVLLPAIEK</sequence>
<name>D1YUK2_METPS</name>
<reference evidence="10 11" key="1">
    <citation type="journal article" date="2007" name="Appl. Environ. Microbiol.">
        <title>Isolation of key methanogens for global methane emission from rice paddy fields: a novel isolate affiliated with the clone cluster rice cluster I.</title>
        <authorList>
            <person name="Sakai S."/>
            <person name="Imachi H."/>
            <person name="Sekiguchi Y."/>
            <person name="Ohashi A."/>
            <person name="Harada H."/>
            <person name="Kamagata Y."/>
        </authorList>
    </citation>
    <scope>NUCLEOTIDE SEQUENCE [LARGE SCALE GENOMIC DNA]</scope>
    <source>
        <strain evidence="11">DSM 17711 / JCM 13418 / NBRC 101707 / SANAE</strain>
    </source>
</reference>
<dbReference type="eggNOG" id="arCOG06192">
    <property type="taxonomic scope" value="Archaea"/>
</dbReference>
<keyword evidence="6" id="KW-0175">Coiled coil</keyword>
<comment type="catalytic activity">
    <reaction evidence="1">
        <text>ATP + protein L-histidine = ADP + protein N-phospho-L-histidine.</text>
        <dbReference type="EC" id="2.7.13.3"/>
    </reaction>
</comment>
<dbReference type="PRINTS" id="PR00344">
    <property type="entry name" value="BCTRLSENSOR"/>
</dbReference>
<dbReference type="PROSITE" id="PS50112">
    <property type="entry name" value="PAS"/>
    <property type="match status" value="4"/>
</dbReference>
<feature type="domain" description="PAS" evidence="8">
    <location>
        <begin position="179"/>
        <end position="249"/>
    </location>
</feature>
<organism evidence="10 11">
    <name type="scientific">Methanocella paludicola (strain DSM 17711 / JCM 13418 / NBRC 101707 / SANAE)</name>
    <dbReference type="NCBI Taxonomy" id="304371"/>
    <lineage>
        <taxon>Archaea</taxon>
        <taxon>Methanobacteriati</taxon>
        <taxon>Methanobacteriota</taxon>
        <taxon>Stenosarchaea group</taxon>
        <taxon>Methanomicrobia</taxon>
        <taxon>Methanocellales</taxon>
        <taxon>Methanocellaceae</taxon>
        <taxon>Methanocella</taxon>
    </lineage>
</organism>
<evidence type="ECO:0000256" key="1">
    <source>
        <dbReference type="ARBA" id="ARBA00000085"/>
    </source>
</evidence>
<keyword evidence="11" id="KW-1185">Reference proteome</keyword>
<dbReference type="InterPro" id="IPR004358">
    <property type="entry name" value="Sig_transdc_His_kin-like_C"/>
</dbReference>
<dbReference type="CDD" id="cd00075">
    <property type="entry name" value="HATPase"/>
    <property type="match status" value="1"/>
</dbReference>
<dbReference type="eggNOG" id="arCOG06918">
    <property type="taxonomic scope" value="Archaea"/>
</dbReference>
<dbReference type="PANTHER" id="PTHR43304">
    <property type="entry name" value="PHYTOCHROME-LIKE PROTEIN CPH1"/>
    <property type="match status" value="1"/>
</dbReference>
<evidence type="ECO:0000256" key="4">
    <source>
        <dbReference type="ARBA" id="ARBA00022679"/>
    </source>
</evidence>
<dbReference type="AlphaFoldDB" id="D1YUK2"/>
<accession>D1YUK2</accession>
<dbReference type="GeneID" id="8680218"/>
<dbReference type="Pfam" id="PF13188">
    <property type="entry name" value="PAS_8"/>
    <property type="match status" value="1"/>
</dbReference>
<dbReference type="PROSITE" id="PS50113">
    <property type="entry name" value="PAC"/>
    <property type="match status" value="4"/>
</dbReference>
<protein>
    <recommendedName>
        <fullName evidence="2">histidine kinase</fullName>
        <ecNumber evidence="2">2.7.13.3</ecNumber>
    </recommendedName>
</protein>
<dbReference type="NCBIfam" id="TIGR00229">
    <property type="entry name" value="sensory_box"/>
    <property type="match status" value="4"/>
</dbReference>
<dbReference type="Pfam" id="PF13426">
    <property type="entry name" value="PAS_9"/>
    <property type="match status" value="1"/>
</dbReference>
<dbReference type="PANTHER" id="PTHR43304:SF1">
    <property type="entry name" value="PAC DOMAIN-CONTAINING PROTEIN"/>
    <property type="match status" value="1"/>
</dbReference>
<dbReference type="Pfam" id="PF02518">
    <property type="entry name" value="HATPase_c"/>
    <property type="match status" value="1"/>
</dbReference>
<evidence type="ECO:0000259" key="7">
    <source>
        <dbReference type="PROSITE" id="PS50109"/>
    </source>
</evidence>
<keyword evidence="3" id="KW-0597">Phosphoprotein</keyword>
<evidence type="ECO:0000313" key="11">
    <source>
        <dbReference type="Proteomes" id="UP000001882"/>
    </source>
</evidence>
<dbReference type="InterPro" id="IPR001610">
    <property type="entry name" value="PAC"/>
</dbReference>
<feature type="domain" description="PAC" evidence="9">
    <location>
        <begin position="378"/>
        <end position="428"/>
    </location>
</feature>
<evidence type="ECO:0000259" key="9">
    <source>
        <dbReference type="PROSITE" id="PS50113"/>
    </source>
</evidence>
<dbReference type="Gene3D" id="3.30.450.20">
    <property type="entry name" value="PAS domain"/>
    <property type="match status" value="4"/>
</dbReference>
<reference evidence="10 11" key="2">
    <citation type="journal article" date="2008" name="Int. J. Syst. Evol. Microbiol.">
        <title>Methanocella paludicola gen. nov., sp. nov., a methane-producing archaeon, the first isolate of the lineage 'Rice Cluster I', and proposal of the new archaeal order Methanocellales ord. nov.</title>
        <authorList>
            <person name="Sakai S."/>
            <person name="Imachi H."/>
            <person name="Hanada S."/>
            <person name="Ohashi A."/>
            <person name="Harada H."/>
            <person name="Kamagata Y."/>
        </authorList>
    </citation>
    <scope>NUCLEOTIDE SEQUENCE [LARGE SCALE GENOMIC DNA]</scope>
    <source>
        <strain evidence="11">DSM 17711 / JCM 13418 / NBRC 101707 / SANAE</strain>
    </source>
</reference>
<dbReference type="InterPro" id="IPR013767">
    <property type="entry name" value="PAS_fold"/>
</dbReference>
<dbReference type="eggNOG" id="arCOG06515">
    <property type="taxonomic scope" value="Archaea"/>
</dbReference>
<evidence type="ECO:0000256" key="2">
    <source>
        <dbReference type="ARBA" id="ARBA00012438"/>
    </source>
</evidence>
<dbReference type="SMART" id="SM00086">
    <property type="entry name" value="PAC"/>
    <property type="match status" value="4"/>
</dbReference>
<feature type="domain" description="PAC" evidence="9">
    <location>
        <begin position="503"/>
        <end position="554"/>
    </location>
</feature>
<feature type="domain" description="PAC" evidence="9">
    <location>
        <begin position="128"/>
        <end position="178"/>
    </location>
</feature>
<dbReference type="Proteomes" id="UP000001882">
    <property type="component" value="Chromosome"/>
</dbReference>
<dbReference type="InParanoid" id="D1YUK2"/>
<keyword evidence="5 10" id="KW-0418">Kinase</keyword>
<reference evidence="11" key="3">
    <citation type="journal article" date="2011" name="PLoS ONE">
        <title>Genome sequence of a mesophilic hydrogenotrophic methanogen Methanocella paludicola, the first cultivated representative of the order Methanocellales.</title>
        <authorList>
            <person name="Sakai S."/>
            <person name="Takaki Y."/>
            <person name="Shimamura S."/>
            <person name="Sekine M."/>
            <person name="Tajima T."/>
            <person name="Kosugi H."/>
            <person name="Ichikawa N."/>
            <person name="Tasumi E."/>
            <person name="Hiraki A.T."/>
            <person name="Shimizu A."/>
            <person name="Kato Y."/>
            <person name="Nishiko R."/>
            <person name="Mori K."/>
            <person name="Fujita N."/>
            <person name="Imachi H."/>
            <person name="Takai K."/>
        </authorList>
    </citation>
    <scope>NUCLEOTIDE SEQUENCE [LARGE SCALE GENOMIC DNA]</scope>
    <source>
        <strain evidence="11">DSM 17711 / JCM 13418 / NBRC 101707 / SANAE</strain>
    </source>
</reference>
<dbReference type="KEGG" id="mpd:MCP_0052"/>
<feature type="domain" description="PAS" evidence="8">
    <location>
        <begin position="70"/>
        <end position="124"/>
    </location>
</feature>
<keyword evidence="4" id="KW-0808">Transferase</keyword>
<dbReference type="InterPro" id="IPR003594">
    <property type="entry name" value="HATPase_dom"/>
</dbReference>
<dbReference type="InterPro" id="IPR052162">
    <property type="entry name" value="Sensor_kinase/Photoreceptor"/>
</dbReference>
<dbReference type="Gene3D" id="6.10.250.490">
    <property type="match status" value="1"/>
</dbReference>
<dbReference type="Pfam" id="PF08447">
    <property type="entry name" value="PAS_3"/>
    <property type="match status" value="1"/>
</dbReference>
<dbReference type="InterPro" id="IPR035965">
    <property type="entry name" value="PAS-like_dom_sf"/>
</dbReference>
<dbReference type="InterPro" id="IPR036890">
    <property type="entry name" value="HATPase_C_sf"/>
</dbReference>
<feature type="domain" description="PAC" evidence="9">
    <location>
        <begin position="252"/>
        <end position="304"/>
    </location>
</feature>
<dbReference type="InterPro" id="IPR000700">
    <property type="entry name" value="PAS-assoc_C"/>
</dbReference>
<gene>
    <name evidence="10" type="ordered locus">MCP_0052</name>
</gene>
<evidence type="ECO:0000256" key="5">
    <source>
        <dbReference type="ARBA" id="ARBA00022777"/>
    </source>
</evidence>
<dbReference type="SUPFAM" id="SSF55874">
    <property type="entry name" value="ATPase domain of HSP90 chaperone/DNA topoisomerase II/histidine kinase"/>
    <property type="match status" value="1"/>
</dbReference>
<dbReference type="InterPro" id="IPR005467">
    <property type="entry name" value="His_kinase_dom"/>
</dbReference>
<dbReference type="Pfam" id="PF00989">
    <property type="entry name" value="PAS"/>
    <property type="match status" value="1"/>
</dbReference>
<dbReference type="OrthoDB" id="230688at2157"/>
<feature type="coiled-coil region" evidence="6">
    <location>
        <begin position="22"/>
        <end position="63"/>
    </location>
</feature>
<dbReference type="RefSeq" id="WP_012898804.1">
    <property type="nucleotide sequence ID" value="NC_013665.1"/>
</dbReference>
<feature type="domain" description="PAS" evidence="8">
    <location>
        <begin position="305"/>
        <end position="358"/>
    </location>
</feature>
<dbReference type="SUPFAM" id="SSF55785">
    <property type="entry name" value="PYP-like sensor domain (PAS domain)"/>
    <property type="match status" value="4"/>
</dbReference>
<dbReference type="PROSITE" id="PS50109">
    <property type="entry name" value="HIS_KIN"/>
    <property type="match status" value="1"/>
</dbReference>
<dbReference type="SMART" id="SM00091">
    <property type="entry name" value="PAS"/>
    <property type="match status" value="4"/>
</dbReference>
<dbReference type="InterPro" id="IPR000014">
    <property type="entry name" value="PAS"/>
</dbReference>
<feature type="domain" description="PAS" evidence="8">
    <location>
        <begin position="429"/>
        <end position="499"/>
    </location>
</feature>
<dbReference type="eggNOG" id="arCOG02329">
    <property type="taxonomic scope" value="Archaea"/>
</dbReference>
<evidence type="ECO:0000256" key="3">
    <source>
        <dbReference type="ARBA" id="ARBA00022553"/>
    </source>
</evidence>
<dbReference type="GO" id="GO:0004673">
    <property type="term" value="F:protein histidine kinase activity"/>
    <property type="evidence" value="ECO:0007669"/>
    <property type="project" value="UniProtKB-EC"/>
</dbReference>
<feature type="coiled-coil region" evidence="6">
    <location>
        <begin position="288"/>
        <end position="315"/>
    </location>
</feature>
<evidence type="ECO:0000313" key="10">
    <source>
        <dbReference type="EMBL" id="BAI60124.1"/>
    </source>
</evidence>
<dbReference type="EMBL" id="AP011532">
    <property type="protein sequence ID" value="BAI60124.1"/>
    <property type="molecule type" value="Genomic_DNA"/>
</dbReference>
<feature type="domain" description="Histidine kinase" evidence="7">
    <location>
        <begin position="565"/>
        <end position="785"/>
    </location>
</feature>
<dbReference type="GO" id="GO:0006355">
    <property type="term" value="P:regulation of DNA-templated transcription"/>
    <property type="evidence" value="ECO:0007669"/>
    <property type="project" value="InterPro"/>
</dbReference>
<dbReference type="STRING" id="304371.MCP_0052"/>
<dbReference type="SMART" id="SM00387">
    <property type="entry name" value="HATPase_c"/>
    <property type="match status" value="1"/>
</dbReference>
<proteinExistence type="predicted"/>
<dbReference type="CDD" id="cd00130">
    <property type="entry name" value="PAS"/>
    <property type="match status" value="4"/>
</dbReference>
<dbReference type="InterPro" id="IPR013655">
    <property type="entry name" value="PAS_fold_3"/>
</dbReference>
<evidence type="ECO:0000256" key="6">
    <source>
        <dbReference type="SAM" id="Coils"/>
    </source>
</evidence>
<evidence type="ECO:0000259" key="8">
    <source>
        <dbReference type="PROSITE" id="PS50112"/>
    </source>
</evidence>
<dbReference type="EC" id="2.7.13.3" evidence="2"/>
<dbReference type="Gene3D" id="3.30.565.10">
    <property type="entry name" value="Histidine kinase-like ATPase, C-terminal domain"/>
    <property type="match status" value="1"/>
</dbReference>